<dbReference type="PANTHER" id="PTHR22878">
    <property type="entry name" value="DYNEIN HEAVY CHAIN 6, AXONEMAL-LIKE-RELATED"/>
    <property type="match status" value="1"/>
</dbReference>
<keyword evidence="14" id="KW-0206">Cytoskeleton</keyword>
<dbReference type="InterPro" id="IPR042222">
    <property type="entry name" value="Dynein_2_N"/>
</dbReference>
<evidence type="ECO:0000256" key="13">
    <source>
        <dbReference type="ARBA" id="ARBA00023175"/>
    </source>
</evidence>
<dbReference type="Gene3D" id="1.10.8.1220">
    <property type="match status" value="1"/>
</dbReference>
<dbReference type="Proteomes" id="UP000092445">
    <property type="component" value="Unassembled WGS sequence"/>
</dbReference>
<dbReference type="FunFam" id="1.20.1270.280:FF:000007">
    <property type="entry name" value="dynein heavy chain 2, axonemal"/>
    <property type="match status" value="1"/>
</dbReference>
<evidence type="ECO:0000256" key="8">
    <source>
        <dbReference type="ARBA" id="ARBA00022840"/>
    </source>
</evidence>
<evidence type="ECO:0000256" key="21">
    <source>
        <dbReference type="ARBA" id="ARBA00077719"/>
    </source>
</evidence>
<comment type="function">
    <text evidence="17">Force generating protein of eukaryotic cilia and flagella. Produces force towards the minus ends of microtubules. Dynein has ATPase activity; the force-producing power stroke is thought to occur on release of ADP. Required for assembly of the I1 inner arm complex and its targeting to the appropriate axoneme location. Also required for phototaxis.</text>
</comment>
<evidence type="ECO:0000256" key="23">
    <source>
        <dbReference type="ARBA" id="ARBA00082099"/>
    </source>
</evidence>
<dbReference type="Gene3D" id="1.10.8.710">
    <property type="match status" value="1"/>
</dbReference>
<dbReference type="Pfam" id="PF22597">
    <property type="entry name" value="DYN_lid"/>
    <property type="match status" value="1"/>
</dbReference>
<keyword evidence="7" id="KW-0802">TPR repeat</keyword>
<evidence type="ECO:0000256" key="15">
    <source>
        <dbReference type="ARBA" id="ARBA00023273"/>
    </source>
</evidence>
<comment type="subcellular location">
    <subcellularLocation>
        <location evidence="1">Cytoplasm</location>
        <location evidence="1">Cytoskeleton</location>
        <location evidence="1">Flagellum axoneme</location>
    </subcellularLocation>
</comment>
<feature type="coiled-coil region" evidence="24">
    <location>
        <begin position="332"/>
        <end position="359"/>
    </location>
</feature>
<dbReference type="Gene3D" id="1.20.140.100">
    <property type="entry name" value="Dynein heavy chain, N-terminal domain 2"/>
    <property type="match status" value="1"/>
</dbReference>
<dbReference type="Pfam" id="PF08385">
    <property type="entry name" value="DHC_N1"/>
    <property type="match status" value="1"/>
</dbReference>
<dbReference type="Gene3D" id="6.10.140.1060">
    <property type="match status" value="1"/>
</dbReference>
<evidence type="ECO:0000256" key="14">
    <source>
        <dbReference type="ARBA" id="ARBA00023212"/>
    </source>
</evidence>
<dbReference type="Gene3D" id="1.20.1270.280">
    <property type="match status" value="1"/>
</dbReference>
<dbReference type="InterPro" id="IPR024317">
    <property type="entry name" value="Dynein_heavy_chain_D4_dom"/>
</dbReference>
<dbReference type="GO" id="GO:0008017">
    <property type="term" value="F:microtubule binding"/>
    <property type="evidence" value="ECO:0007669"/>
    <property type="project" value="UniProtKB-ARBA"/>
</dbReference>
<dbReference type="Pfam" id="PF18199">
    <property type="entry name" value="Dynein_C"/>
    <property type="match status" value="1"/>
</dbReference>
<protein>
    <recommendedName>
        <fullName evidence="20">Dynein axonemal heavy chain 2</fullName>
    </recommendedName>
    <alternativeName>
        <fullName evidence="23">Axonemal beta dynein heavy chain 2</fullName>
    </alternativeName>
    <alternativeName>
        <fullName evidence="22">Ciliary dynein heavy chain 2</fullName>
    </alternativeName>
    <alternativeName>
        <fullName evidence="21">Dynein-1, subspecies f</fullName>
    </alternativeName>
</protein>
<dbReference type="FunFam" id="3.20.180.20:FF:000001">
    <property type="entry name" value="Dynein axonemal heavy chain 5"/>
    <property type="match status" value="1"/>
</dbReference>
<dbReference type="InterPro" id="IPR003593">
    <property type="entry name" value="AAA+_ATPase"/>
</dbReference>
<dbReference type="InterPro" id="IPR013594">
    <property type="entry name" value="Dynein_heavy_tail"/>
</dbReference>
<dbReference type="Pfam" id="PF17852">
    <property type="entry name" value="Dynein_AAA_lid"/>
    <property type="match status" value="1"/>
</dbReference>
<dbReference type="FunFam" id="1.10.8.720:FF:000008">
    <property type="entry name" value="Dynein axonemal heavy chain 2"/>
    <property type="match status" value="1"/>
</dbReference>
<keyword evidence="12" id="KW-0969">Cilium</keyword>
<evidence type="ECO:0000256" key="5">
    <source>
        <dbReference type="ARBA" id="ARBA00022737"/>
    </source>
</evidence>
<dbReference type="Gene3D" id="1.10.287.2620">
    <property type="match status" value="1"/>
</dbReference>
<dbReference type="FunFam" id="3.10.490.20:FF:000008">
    <property type="entry name" value="dynein heavy chain 2, axonemal"/>
    <property type="match status" value="1"/>
</dbReference>
<evidence type="ECO:0000256" key="16">
    <source>
        <dbReference type="ARBA" id="ARBA00053635"/>
    </source>
</evidence>
<dbReference type="GO" id="GO:0045505">
    <property type="term" value="F:dynein intermediate chain binding"/>
    <property type="evidence" value="ECO:0007669"/>
    <property type="project" value="InterPro"/>
</dbReference>
<dbReference type="EnsemblMetazoa" id="GPAI035119-RA">
    <property type="protein sequence ID" value="GPAI035119-PA"/>
    <property type="gene ID" value="GPAI035119"/>
</dbReference>
<dbReference type="FunFam" id="3.40.50.300:FF:000044">
    <property type="entry name" value="Dynein heavy chain 5, axonemal"/>
    <property type="match status" value="1"/>
</dbReference>
<dbReference type="InterPro" id="IPR004273">
    <property type="entry name" value="Dynein_heavy_D6_P-loop"/>
</dbReference>
<evidence type="ECO:0000256" key="18">
    <source>
        <dbReference type="ARBA" id="ARBA00063032"/>
    </source>
</evidence>
<sequence>MRLNCRSQETVASSHSALFSVKKLPAATGSLFTSGALIPGVIDSAYRGASMSVINREFRFRSRRDTHFIELRTQISVHADEIPRPQYTDEELDRLVDYIQRMTTLFALDHRDWAEDNLDVIRRWLMEVDQPLLTIFYDANKLSACLGFPVAPVSDLTYFYREPNFIFTVENFHDEVDIGTLHEDVDGCLLKVLQLVFAPILRNSDWNDNVKSRFCRAMDKFLGYLTSLNSKMAGMTVLYVPHVVKQIAKGNATQDREFVKNMEAVVVFWTNQIRTLLTDKTLVVQHDLVVPEEEYEFWLYRFEVLHGLNAQLDQDDVQDIINILRTSQSVYIKQIDELISECRQEMKEAKSNIKYLNLLVEPCAQIDKAESPSSVPALLPRIINFIVYIWLKSPFYNRKDLITNLFRNLSNQIIRFCVKQTNVEKILEGNSRFGIKMCNMSIDCCLSYKAIYERMAKEHARKFEWDLDNAMIFNHVDAFAERLNDLIDICESMIVFARLDENEAIPAPRFGGTNGPEFEKIAENVEKQFLQILESMRSDFKDLILDVHKNSWYEEVLKYRRTVRSLEESVQRLMSNAFQKVCNVEEAVEVLNVTLFYSYRATIRKSYLEMVSHMWMMFVSEMNATVKAQMDRVKVHESWLSYYASRAINYRINLERLEWLRDRLKDSDWLPSVPEAKVALDRFESLKRDFLKEIRKVFDDWVRNCSSSSLINRLDRTLLTRSKVKRGLLECNIDRSILTICRQAEQFEQLGFQIGGQIRRIYERYPTLRFVYNSVVTVCLDYNRILSVLSDDERKLFYALIHACDRKIAPGLFKLTWGGELSDAYIADCAKHTNKLQDSLDIYKRANRHIARICEKICDLKLIKFSLASAAELSSVDMSVAAFNRRATNQLLSLYNTIIDLLFAVFKEFQSVINEMAPEWYNYVKQFDDMLAEALLTCALNSLSVVYNSLCSVGDIHPAPLIIMNVDIENRVICLKPPMDEIANMMLNMQTRVMNSLETIPRISTKLGLPKDLQGPSFPHLMKTDPKIIEIEDQINLEVDYNREEIENFVLSWRPYHFIWERTEEQYIAKLEESAQTATVFQESIEKMSSQAEQISIRDTITNVYFIMVNQSKLKQTLMDFIEQWQLLNIKMLTRRATSCLKKVYRYIRRNEQRISFVPRTLKEAREATNLFNRLMAEVSIKEGEFPSILNLFAVLHKFQIEVANSTRSLLNNLNSAWEGYLKKLGDADEMLFYAKEEFKKNLQQQAERFRNVMKHFYADFIIKLPTSSQTNPKIAIKYLRVVNEKVEECFKFEAGLMNDLAIFSINLGMNLDLRRLLEELKTMREIWELILEWQNNWNEWRTGNFWKIDINLMEDTALDLYKEFNALFKKYYSRNWDMLIQTTKTIDDFRRTLPLITALKNPSMRKRHWDKVRSVVQVDFDENSNKFTLELIIELNFQSYSEDIQDISTVATMELQIENNLKNIASVWRKQSFEMAFYRDGIYRIKSVDECTLLIEEHMVQISAMKSTRFVEPFITVADSWEKTLSYVSETLEKALVVQRQWLYLENIFSGEDIRKQLPSEAKRFAVITDELRNIMAKMYAAKTAVRATHLKNPPFVLQRFQKMDERLESIQRALEIYLEQKRQIFPRFYFISNDDLLEILGNNKRPDLVQVHLKKLFDGLTKLELKRIGKSLNRWQASGMYAEDGEYVEFLNVLYVEGPSEKWLSIVEEYMFAVLRELLKLTRAGLKKMAANREKWLSQWPGQLVNTTSLIQWTTECTRSLIHCKLVDQKKPLRKLKRKQSKIFGKLSEMSRKDLSRIMRLKVNTLITVEIHGRDVIERMYKNNCKDVGHFEWFSQLRFYWHRETEACVVRQTNTEHWYGYEYLGNSGRLVITPLTDRCYITLTTALHLYRGGSPKGPAGTGKTETVKDLGKALGMWVIVTNCSEGLDYKSIGKNFSGLAQTGSWGCFDEFNRINIEVLSVVAQQILSIISALTAKLTQFNFEGQVIKLRHTIGLFITMNPGYAGRTELPDNLKSMFRPISMMVPDSAIIAENTLFSDGFVNTGSLARKVYTLYELAKQQLSKQFHYDFGLRSMVALLRYAGRKRRQLANTTEEEVVYLAMRDMNVARLTANDLPLFNAIMSDIFPGVSVPSIDYSDFKVAIEDEFKGNGLQPIPTAVKKVIELYETKNSRHSSMIIGDTNTAKSITWKCLQGAFIRMNSNKKPGWPAVAVHPINPKALNLAELYGEYNLATGEWLDGVLSSIMRVICADEDPTQKWLLFDGPVDAVWIENMNSVMDDNKILTLVNSERITMPAQVSLLFEVGDLAVASPATVSRCGMVYNDYHDWGWRPYVESWLERQKPPEYVKYVREFLDEFMDKVLAYKYQKCKEVVKTNELNVVMSMCLLLEGFATKQNGIVVGDEELLETMTKLWFLFSLVWSVCGTVNEESRLRLDAFLREMDSSFPIKDTVYDYYVDPGQRCFMPWDSKLSDSWKYDENEPFYKIIVPTVDTVRYEYLVSKMLQDGYPVLLVGNVGTGKTSTAVSVMEACDNTKYTVLSINISAQTTAAGLQESIENRTEKRTKTHFVPIGGKRMICFMDDFNMPAKDTYGSQPPLELIRQWIDYKYWFNRRTQHKIYVINTLVMAAMGPPGGGRQEISSRTMSRFYLLNLTFPTETVIMRIFGSMLKQKLLTFSNEIREMWYGVTAATINIYNDVVVRMLPTPAKSHYLFNLRDISKVFQGLLRASSESQVRKPQFLRLWIHECFRVFSDRLIDDIDLDWFLNEMNGILGQYMEVTFHSLCPNRVSPIFGDFMSMQGYYEDLNFAKLRVYINNQMVEYNNFPGMARMSLVFFKEAIEHVARILRVISQPRGHMLNIGIGGSGRQVIVKLAAFILEMGVFRIEVTKKYKTPDFKEDLKNLYKATGVKQRPTIFIFSGEQVVESTFLEIINNMLSTGEINLFKSDEFEELKTELERPAKKAGIQLTTEALYNFFMKNVRDNMHLALCISPIGEEFRSYIRQYPALINNTTPNWFRLWPQEALLEVAAHFLSEFKIDVPVPGKEVERTRESLIMSTEDMLQREVAYIFSIIHSSVTEMSNIMFLEVKRHNYVTSLNYLQLVSGFKELLERKRFEVSSAANKLRNGLSKIAETQEKVREMSEELKISSEQVKVLATECEDFIAVIEVQKAEATEAKEKVDAEAVIIKREEVICLDLAATARADLEVVLPMIDAAVKALDALNKKDVSEVKSYGRPPMKIEKVMEAVMILLGKEPTWENAKKVLGETTFLNDLKNFDRDHIPDKTLKRIAMYTKNPELEPDKVGIVSVACKSLMLWVMAIENYAKVYRIVAPKQERLDNAMRSLAEKQALLAAAKAKLDELNARLAELYKQLEEKTELLNELRLREEKLRKQLERAIILVESLSGERERWIDTVASLDKRFTKLPGDCLLATAFMSYLGPFDTKYRELLLERWSNLIKDKAVPATEELKLTTFLSDAVTIREWNIQGLPADDFSTENGVVVMESNRWPLIIDPQMQANTWVKNNEEKNDLKVIDLTQPDYLRTLEGALMNGNPVLLQNVGEVIDQAINPILRKSYTVQGGQKLIKFNDKYLSFNENFRLYITTKMTNPHYPPEVSSKTTIVNFALKQDGLQAQLLGIIVRKEKPSLEEQKDELVLTIARNKRTLIDLDNEILRLLNESRGSLLEDDELFATLQKSRQTSMLVKESLSNAEVTEVEIDVARQEYQPAAERASILFFVLMDMSKIDPMYVFSLAAYILLFTQSIERSPKHQIVAERIRNINDYHTYAMYKNTCRGLFEKHKLLFSIHMTAQILSNVGRLVEEEYNFILKGGFVVDKQGQPPNPSPGWINEQSWDNITELDTVAGFHGIIDSFESSAKAWHVWYATTTPETEDLVGEWNDKLTDFQKICVVRCLRADRVSFCLTQFIINALGPRYVEPPVLDLKVTFEESIAQTPLIFVLSTGVDPTQSLLTLAEQTKMSARMFSLSLGQGQAPVATKMIMDGVRDGNWVFLANCHLSLSWMPTLDKIIATMQTMKLHKRFRLWLSSSPHPDFPISILQSSIKMTTEPPRGIKANMKRLYNNVNEVNFDLAVDPSKYKKLLFALCFFHTVLLERKKFLQLGWNVIYSFNDSDFEVSESLLLLYLNAYDETPWGALKYLVAGVNYGGHVTDDWDRRLLTTYINQFYCDDALKISKYRLSSLPNYFIPQDGDLQSYLDQIQQFPNFDKPEAFGQHPNADIASLIGETRLLFETLVSMQVQTATSAGESKESKVLKLANDIFLSTPDELNYEQTAKLIGLNRMPLEVVLLQEIERYNDLLRNMKYHLRDVQKGIKGLVVMSTELEDIYQSIFDGRVPLAWLKAYASEKPLAAWSRDLVFRIEHFAHWAKTLRPPTLFWLAAYTFPTGFITAVLQTSARATRTPIDELGWDFYVFLEEDAAAARIVREGGGVYVRSLYLEGAGWLRKSQCLCDPSPMELVTPMPVIHFKPVEQLKKRTRGVYACPAYYYPQRAGSYVIAVDLKAGSEKADYWIKRGTALLLSLSL</sequence>
<keyword evidence="3" id="KW-0963">Cytoplasm</keyword>
<dbReference type="InterPro" id="IPR035699">
    <property type="entry name" value="AAA_6"/>
</dbReference>
<dbReference type="InterPro" id="IPR024743">
    <property type="entry name" value="Dynein_HC_stalk"/>
</dbReference>
<comment type="function">
    <text evidence="16">As part of the axonemal inner dynein arm complex plays a central role in ciliary beat. Expressed in sperm flagellum, it is required for sperm motility. Dyneins are microtubule-based molecular motors possessing ATPase activities that can convert the chemical energy of ATP into relative sliding between adjacent microtubule doublets to generate ciliary bending.</text>
</comment>
<evidence type="ECO:0000256" key="19">
    <source>
        <dbReference type="ARBA" id="ARBA00064223"/>
    </source>
</evidence>
<evidence type="ECO:0000259" key="25">
    <source>
        <dbReference type="SMART" id="SM00382"/>
    </source>
</evidence>
<evidence type="ECO:0000256" key="11">
    <source>
        <dbReference type="ARBA" id="ARBA00023054"/>
    </source>
</evidence>
<dbReference type="FunFam" id="3.40.50.300:FF:000153">
    <property type="entry name" value="Dynein axonemal heavy chain 1"/>
    <property type="match status" value="1"/>
</dbReference>
<dbReference type="Pfam" id="PF12774">
    <property type="entry name" value="AAA_6"/>
    <property type="match status" value="1"/>
</dbReference>
<dbReference type="GO" id="GO:0005524">
    <property type="term" value="F:ATP binding"/>
    <property type="evidence" value="ECO:0007669"/>
    <property type="project" value="UniProtKB-KW"/>
</dbReference>
<evidence type="ECO:0000256" key="4">
    <source>
        <dbReference type="ARBA" id="ARBA00022701"/>
    </source>
</evidence>
<dbReference type="FunFam" id="1.10.8.1220:FF:000001">
    <property type="entry name" value="Dynein axonemal heavy chain 5"/>
    <property type="match status" value="1"/>
</dbReference>
<keyword evidence="10" id="KW-0243">Dynein</keyword>
<keyword evidence="15" id="KW-0966">Cell projection</keyword>
<dbReference type="Pfam" id="PF25007">
    <property type="entry name" value="DYH2-5-8_CC"/>
    <property type="match status" value="1"/>
</dbReference>
<evidence type="ECO:0000313" key="27">
    <source>
        <dbReference type="Proteomes" id="UP000092445"/>
    </source>
</evidence>
<reference evidence="26" key="2">
    <citation type="submission" date="2020-05" db="UniProtKB">
        <authorList>
            <consortium name="EnsemblMetazoa"/>
        </authorList>
    </citation>
    <scope>IDENTIFICATION</scope>
    <source>
        <strain evidence="26">IAEA</strain>
    </source>
</reference>
<dbReference type="FunFam" id="1.10.287.2620:FF:000002">
    <property type="entry name" value="Dynein heavy chain 2, axonemal"/>
    <property type="match status" value="1"/>
</dbReference>
<dbReference type="VEuPathDB" id="VectorBase:GPAI035119"/>
<dbReference type="STRING" id="7398.A0A1B0A5J4"/>
<dbReference type="GO" id="GO:0051959">
    <property type="term" value="F:dynein light intermediate chain binding"/>
    <property type="evidence" value="ECO:0007669"/>
    <property type="project" value="InterPro"/>
</dbReference>
<feature type="coiled-coil region" evidence="24">
    <location>
        <begin position="3120"/>
        <end position="3147"/>
    </location>
</feature>
<dbReference type="Gene3D" id="1.20.58.1120">
    <property type="match status" value="1"/>
</dbReference>
<keyword evidence="27" id="KW-1185">Reference proteome</keyword>
<dbReference type="Gene3D" id="3.10.490.20">
    <property type="match status" value="1"/>
</dbReference>
<keyword evidence="4" id="KW-0493">Microtubule</keyword>
<dbReference type="Pfam" id="PF03028">
    <property type="entry name" value="Dynein_heavy"/>
    <property type="match status" value="1"/>
</dbReference>
<dbReference type="GO" id="GO:0005874">
    <property type="term" value="C:microtubule"/>
    <property type="evidence" value="ECO:0007669"/>
    <property type="project" value="UniProtKB-KW"/>
</dbReference>
<feature type="domain" description="AAA+ ATPase" evidence="25">
    <location>
        <begin position="1893"/>
        <end position="2029"/>
    </location>
</feature>
<evidence type="ECO:0000256" key="7">
    <source>
        <dbReference type="ARBA" id="ARBA00022803"/>
    </source>
</evidence>
<evidence type="ECO:0000256" key="1">
    <source>
        <dbReference type="ARBA" id="ARBA00004611"/>
    </source>
</evidence>
<dbReference type="GO" id="GO:0097729">
    <property type="term" value="C:9+2 motile cilium"/>
    <property type="evidence" value="ECO:0007669"/>
    <property type="project" value="UniProtKB-ARBA"/>
</dbReference>
<comment type="subunit">
    <text evidence="19">Part of the axonemal inner dynein arm complex that consists of at least two heavy chains and a number of intermediate and light chains. Interacts with DNAI4.</text>
</comment>
<keyword evidence="5" id="KW-0677">Repeat</keyword>
<dbReference type="Pfam" id="PF18198">
    <property type="entry name" value="AAA_lid_11"/>
    <property type="match status" value="1"/>
</dbReference>
<dbReference type="Gene3D" id="3.20.180.20">
    <property type="entry name" value="Dynein heavy chain, N-terminal domain 2"/>
    <property type="match status" value="1"/>
</dbReference>
<dbReference type="FunFam" id="1.20.920.20:FF:000001">
    <property type="entry name" value="dynein heavy chain 2, axonemal"/>
    <property type="match status" value="1"/>
</dbReference>
<dbReference type="InterPro" id="IPR054354">
    <property type="entry name" value="DYNC2H1-like_lid"/>
</dbReference>
<dbReference type="Gene3D" id="3.40.50.300">
    <property type="entry name" value="P-loop containing nucleotide triphosphate hydrolases"/>
    <property type="match status" value="5"/>
</dbReference>
<dbReference type="InterPro" id="IPR035706">
    <property type="entry name" value="AAA_9"/>
</dbReference>
<dbReference type="InterPro" id="IPR041466">
    <property type="entry name" value="Dynein_AAA5_ext"/>
</dbReference>
<evidence type="ECO:0000256" key="22">
    <source>
        <dbReference type="ARBA" id="ARBA00078558"/>
    </source>
</evidence>
<reference evidence="27" key="1">
    <citation type="submission" date="2014-03" db="EMBL/GenBank/DDBJ databases">
        <authorList>
            <person name="Aksoy S."/>
            <person name="Warren W."/>
            <person name="Wilson R.K."/>
        </authorList>
    </citation>
    <scope>NUCLEOTIDE SEQUENCE [LARGE SCALE GENOMIC DNA]</scope>
    <source>
        <strain evidence="27">IAEA</strain>
    </source>
</reference>
<dbReference type="FunFam" id="3.40.50.300:FF:000049">
    <property type="entry name" value="Dynein, axonemal, heavy chain 5"/>
    <property type="match status" value="1"/>
</dbReference>
<evidence type="ECO:0000313" key="26">
    <source>
        <dbReference type="EnsemblMetazoa" id="GPAI035119-PA"/>
    </source>
</evidence>
<dbReference type="InterPro" id="IPR027417">
    <property type="entry name" value="P-loop_NTPase"/>
</dbReference>
<dbReference type="Gene3D" id="1.10.8.720">
    <property type="entry name" value="Region D6 of dynein motor"/>
    <property type="match status" value="1"/>
</dbReference>
<keyword evidence="11 24" id="KW-0175">Coiled coil</keyword>
<dbReference type="GO" id="GO:0036159">
    <property type="term" value="P:inner dynein arm assembly"/>
    <property type="evidence" value="ECO:0007669"/>
    <property type="project" value="UniProtKB-ARBA"/>
</dbReference>
<name>A0A1B0A5J4_GLOPL</name>
<dbReference type="Pfam" id="PF12775">
    <property type="entry name" value="AAA_7"/>
    <property type="match status" value="1"/>
</dbReference>
<keyword evidence="9" id="KW-0282">Flagellum</keyword>
<feature type="domain" description="AAA+ ATPase" evidence="25">
    <location>
        <begin position="2505"/>
        <end position="2652"/>
    </location>
</feature>
<dbReference type="InterPro" id="IPR026983">
    <property type="entry name" value="DHC"/>
</dbReference>
<dbReference type="InterPro" id="IPR013602">
    <property type="entry name" value="Dynein_heavy_linker"/>
</dbReference>
<evidence type="ECO:0000256" key="10">
    <source>
        <dbReference type="ARBA" id="ARBA00023017"/>
    </source>
</evidence>
<comment type="subunit">
    <text evidence="18">The I1 inner arm complex (also known as the f dynein complex) is a two-headed isoform composed of two heavy chains (1-alpha and 1-beta), three intermediate chains and three light chains. I1 occupies a specific position proximal to the first radial spoke and repeats every 96 nm along the length of the axoneme.</text>
</comment>
<dbReference type="GO" id="GO:0036156">
    <property type="term" value="C:inner dynein arm"/>
    <property type="evidence" value="ECO:0007669"/>
    <property type="project" value="UniProtKB-ARBA"/>
</dbReference>
<feature type="coiled-coil region" evidence="24">
    <location>
        <begin position="3333"/>
        <end position="3402"/>
    </location>
</feature>
<dbReference type="FunFam" id="3.40.50.300:FF:002141">
    <property type="entry name" value="Dynein heavy chain"/>
    <property type="match status" value="1"/>
</dbReference>
<keyword evidence="13" id="KW-0505">Motor protein</keyword>
<dbReference type="Pfam" id="PF12777">
    <property type="entry name" value="MT"/>
    <property type="match status" value="1"/>
</dbReference>
<proteinExistence type="inferred from homology"/>
<dbReference type="Pfam" id="PF12781">
    <property type="entry name" value="AAA_9"/>
    <property type="match status" value="1"/>
</dbReference>
<dbReference type="FunFam" id="1.10.8.710:FF:000001">
    <property type="entry name" value="Dynein axonemal heavy chain 2"/>
    <property type="match status" value="1"/>
</dbReference>
<evidence type="ECO:0000256" key="24">
    <source>
        <dbReference type="SAM" id="Coils"/>
    </source>
</evidence>
<dbReference type="InterPro" id="IPR043157">
    <property type="entry name" value="Dynein_AAA1S"/>
</dbReference>
<dbReference type="InterPro" id="IPR043160">
    <property type="entry name" value="Dynein_C_barrel"/>
</dbReference>
<dbReference type="Gene3D" id="1.10.472.130">
    <property type="match status" value="1"/>
</dbReference>
<dbReference type="Gene3D" id="1.20.920.30">
    <property type="match status" value="1"/>
</dbReference>
<dbReference type="InterPro" id="IPR041658">
    <property type="entry name" value="AAA_lid_11"/>
</dbReference>
<dbReference type="SUPFAM" id="SSF52540">
    <property type="entry name" value="P-loop containing nucleoside triphosphate hydrolases"/>
    <property type="match status" value="4"/>
</dbReference>
<dbReference type="InterPro" id="IPR041228">
    <property type="entry name" value="Dynein_C"/>
</dbReference>
<comment type="similarity">
    <text evidence="2">Belongs to the dynein heavy chain family.</text>
</comment>
<dbReference type="FunFam" id="1.20.140.100:FF:000001">
    <property type="entry name" value="dynein heavy chain 17, axonemal"/>
    <property type="match status" value="1"/>
</dbReference>
<evidence type="ECO:0000256" key="9">
    <source>
        <dbReference type="ARBA" id="ARBA00022846"/>
    </source>
</evidence>
<dbReference type="FunFam" id="1.20.58.1120:FF:000001">
    <property type="entry name" value="dynein heavy chain 2, axonemal"/>
    <property type="match status" value="1"/>
</dbReference>
<keyword evidence="8" id="KW-0067">ATP-binding</keyword>
<dbReference type="GO" id="GO:0008569">
    <property type="term" value="F:minus-end-directed microtubule motor activity"/>
    <property type="evidence" value="ECO:0007669"/>
    <property type="project" value="InterPro"/>
</dbReference>
<dbReference type="SMART" id="SM00382">
    <property type="entry name" value="AAA"/>
    <property type="match status" value="2"/>
</dbReference>
<dbReference type="Pfam" id="PF12780">
    <property type="entry name" value="AAA_8"/>
    <property type="match status" value="1"/>
</dbReference>
<dbReference type="Gene3D" id="1.20.920.20">
    <property type="match status" value="1"/>
</dbReference>
<evidence type="ECO:0000256" key="12">
    <source>
        <dbReference type="ARBA" id="ARBA00023069"/>
    </source>
</evidence>
<keyword evidence="6" id="KW-0547">Nucleotide-binding</keyword>
<accession>A0A1B0A5J4</accession>
<evidence type="ECO:0000256" key="17">
    <source>
        <dbReference type="ARBA" id="ARBA00054075"/>
    </source>
</evidence>
<dbReference type="FunFam" id="1.10.472.130:FF:000003">
    <property type="entry name" value="Dynein, axonemal, heavy chain 2"/>
    <property type="match status" value="1"/>
</dbReference>
<evidence type="ECO:0000256" key="20">
    <source>
        <dbReference type="ARBA" id="ARBA00071813"/>
    </source>
</evidence>
<evidence type="ECO:0000256" key="6">
    <source>
        <dbReference type="ARBA" id="ARBA00022741"/>
    </source>
</evidence>
<dbReference type="InterPro" id="IPR042219">
    <property type="entry name" value="AAA_lid_11_sf"/>
</dbReference>
<organism evidence="26 27">
    <name type="scientific">Glossina pallidipes</name>
    <name type="common">Tsetse fly</name>
    <dbReference type="NCBI Taxonomy" id="7398"/>
    <lineage>
        <taxon>Eukaryota</taxon>
        <taxon>Metazoa</taxon>
        <taxon>Ecdysozoa</taxon>
        <taxon>Arthropoda</taxon>
        <taxon>Hexapoda</taxon>
        <taxon>Insecta</taxon>
        <taxon>Pterygota</taxon>
        <taxon>Neoptera</taxon>
        <taxon>Endopterygota</taxon>
        <taxon>Diptera</taxon>
        <taxon>Brachycera</taxon>
        <taxon>Muscomorpha</taxon>
        <taxon>Hippoboscoidea</taxon>
        <taxon>Glossinidae</taxon>
        <taxon>Glossina</taxon>
    </lineage>
</organism>
<dbReference type="GO" id="GO:0060294">
    <property type="term" value="P:cilium movement involved in cell motility"/>
    <property type="evidence" value="ECO:0007669"/>
    <property type="project" value="UniProtKB-ARBA"/>
</dbReference>
<dbReference type="FunFam" id="1.20.920.30:FF:000005">
    <property type="entry name" value="Dynein, axonemal, heavy chain 2"/>
    <property type="match status" value="1"/>
</dbReference>
<dbReference type="InterPro" id="IPR056759">
    <property type="entry name" value="DYH2-5-8_CC"/>
</dbReference>
<dbReference type="Pfam" id="PF08393">
    <property type="entry name" value="DHC_N2"/>
    <property type="match status" value="1"/>
</dbReference>
<dbReference type="InterPro" id="IPR042228">
    <property type="entry name" value="Dynein_linker_3"/>
</dbReference>
<evidence type="ECO:0000256" key="2">
    <source>
        <dbReference type="ARBA" id="ARBA00008887"/>
    </source>
</evidence>
<evidence type="ECO:0000256" key="3">
    <source>
        <dbReference type="ARBA" id="ARBA00022490"/>
    </source>
</evidence>
<dbReference type="PANTHER" id="PTHR22878:SF68">
    <property type="entry name" value="DYNEIN HEAVY CHAIN 6, AXONEMAL-LIKE"/>
    <property type="match status" value="1"/>
</dbReference>